<proteinExistence type="predicted"/>
<gene>
    <name evidence="1" type="ORF">PCAMFM013_S007g000217</name>
</gene>
<organism evidence="1 2">
    <name type="scientific">Penicillium camemberti (strain FM 013)</name>
    <dbReference type="NCBI Taxonomy" id="1429867"/>
    <lineage>
        <taxon>Eukaryota</taxon>
        <taxon>Fungi</taxon>
        <taxon>Dikarya</taxon>
        <taxon>Ascomycota</taxon>
        <taxon>Pezizomycotina</taxon>
        <taxon>Eurotiomycetes</taxon>
        <taxon>Eurotiomycetidae</taxon>
        <taxon>Eurotiales</taxon>
        <taxon>Aspergillaceae</taxon>
        <taxon>Penicillium</taxon>
    </lineage>
</organism>
<name>A0A0G4P7E0_PENC3</name>
<keyword evidence="2" id="KW-1185">Reference proteome</keyword>
<accession>A0A0G4P7E0</accession>
<dbReference type="EMBL" id="HG793140">
    <property type="protein sequence ID" value="CRL22236.1"/>
    <property type="molecule type" value="Genomic_DNA"/>
</dbReference>
<sequence>MEPLELPSAADDVRKEMIALIPDVRIYDEDEKGNKKYGGDEIAGLVSRMKAALNLDEVRINARLFFTAFH</sequence>
<protein>
    <submittedName>
        <fullName evidence="1">Str. FM013</fullName>
    </submittedName>
</protein>
<reference evidence="1 2" key="1">
    <citation type="journal article" date="2014" name="Nat. Commun.">
        <title>Multiple recent horizontal transfers of a large genomic region in cheese making fungi.</title>
        <authorList>
            <person name="Cheeseman K."/>
            <person name="Ropars J."/>
            <person name="Renault P."/>
            <person name="Dupont J."/>
            <person name="Gouzy J."/>
            <person name="Branca A."/>
            <person name="Abraham A.L."/>
            <person name="Ceppi M."/>
            <person name="Conseiller E."/>
            <person name="Debuchy R."/>
            <person name="Malagnac F."/>
            <person name="Goarin A."/>
            <person name="Silar P."/>
            <person name="Lacoste S."/>
            <person name="Sallet E."/>
            <person name="Bensimon A."/>
            <person name="Giraud T."/>
            <person name="Brygoo Y."/>
        </authorList>
    </citation>
    <scope>NUCLEOTIDE SEQUENCE [LARGE SCALE GENOMIC DNA]</scope>
    <source>
        <strain evidence="2">FM 013</strain>
    </source>
</reference>
<evidence type="ECO:0000313" key="2">
    <source>
        <dbReference type="Proteomes" id="UP000053732"/>
    </source>
</evidence>
<dbReference type="AlphaFoldDB" id="A0A0G4P7E0"/>
<dbReference type="Proteomes" id="UP000053732">
    <property type="component" value="Unassembled WGS sequence"/>
</dbReference>
<evidence type="ECO:0000313" key="1">
    <source>
        <dbReference type="EMBL" id="CRL22236.1"/>
    </source>
</evidence>